<proteinExistence type="predicted"/>
<dbReference type="AlphaFoldDB" id="A0A2V1EB30"/>
<evidence type="ECO:0000313" key="3">
    <source>
        <dbReference type="Proteomes" id="UP000244855"/>
    </source>
</evidence>
<dbReference type="EMBL" id="KZ805306">
    <property type="protein sequence ID" value="PVI06874.1"/>
    <property type="molecule type" value="Genomic_DNA"/>
</dbReference>
<sequence>MQFSLSTASAAVLVVFSALSSTMAAPTGDNTLTSQVNKRANIPGRVNIGLNDKRYNTDGKSMWTAWVNGADPCHKHTDLNVYKDSESPCNIRFELPDMDYQYSMQGCGGDLTLWKNGIEKVGNCQWAPGHVGCVAGAGYTGQWQCILN</sequence>
<reference evidence="2 3" key="1">
    <citation type="journal article" date="2018" name="Sci. Rep.">
        <title>Comparative genomics provides insights into the lifestyle and reveals functional heterogeneity of dark septate endophytic fungi.</title>
        <authorList>
            <person name="Knapp D.G."/>
            <person name="Nemeth J.B."/>
            <person name="Barry K."/>
            <person name="Hainaut M."/>
            <person name="Henrissat B."/>
            <person name="Johnson J."/>
            <person name="Kuo A."/>
            <person name="Lim J.H.P."/>
            <person name="Lipzen A."/>
            <person name="Nolan M."/>
            <person name="Ohm R.A."/>
            <person name="Tamas L."/>
            <person name="Grigoriev I.V."/>
            <person name="Spatafora J.W."/>
            <person name="Nagy L.G."/>
            <person name="Kovacs G.M."/>
        </authorList>
    </citation>
    <scope>NUCLEOTIDE SEQUENCE [LARGE SCALE GENOMIC DNA]</scope>
    <source>
        <strain evidence="2 3">DSE2036</strain>
    </source>
</reference>
<dbReference type="OrthoDB" id="5359219at2759"/>
<protein>
    <submittedName>
        <fullName evidence="2">Uncharacterized protein</fullName>
    </submittedName>
</protein>
<keyword evidence="1" id="KW-0732">Signal</keyword>
<feature type="signal peptide" evidence="1">
    <location>
        <begin position="1"/>
        <end position="24"/>
    </location>
</feature>
<gene>
    <name evidence="2" type="ORF">DM02DRAFT_723843</name>
</gene>
<feature type="chain" id="PRO_5016139625" evidence="1">
    <location>
        <begin position="25"/>
        <end position="148"/>
    </location>
</feature>
<evidence type="ECO:0000313" key="2">
    <source>
        <dbReference type="EMBL" id="PVI06874.1"/>
    </source>
</evidence>
<dbReference type="Proteomes" id="UP000244855">
    <property type="component" value="Unassembled WGS sequence"/>
</dbReference>
<evidence type="ECO:0000256" key="1">
    <source>
        <dbReference type="SAM" id="SignalP"/>
    </source>
</evidence>
<accession>A0A2V1EB30</accession>
<keyword evidence="3" id="KW-1185">Reference proteome</keyword>
<organism evidence="2 3">
    <name type="scientific">Periconia macrospinosa</name>
    <dbReference type="NCBI Taxonomy" id="97972"/>
    <lineage>
        <taxon>Eukaryota</taxon>
        <taxon>Fungi</taxon>
        <taxon>Dikarya</taxon>
        <taxon>Ascomycota</taxon>
        <taxon>Pezizomycotina</taxon>
        <taxon>Dothideomycetes</taxon>
        <taxon>Pleosporomycetidae</taxon>
        <taxon>Pleosporales</taxon>
        <taxon>Massarineae</taxon>
        <taxon>Periconiaceae</taxon>
        <taxon>Periconia</taxon>
    </lineage>
</organism>
<name>A0A2V1EB30_9PLEO</name>